<protein>
    <recommendedName>
        <fullName evidence="6">Tetratricopeptide repeat protein</fullName>
    </recommendedName>
</protein>
<evidence type="ECO:0008006" key="6">
    <source>
        <dbReference type="Google" id="ProtNLM"/>
    </source>
</evidence>
<feature type="transmembrane region" description="Helical" evidence="3">
    <location>
        <begin position="163"/>
        <end position="185"/>
    </location>
</feature>
<proteinExistence type="predicted"/>
<dbReference type="InterPro" id="IPR052346">
    <property type="entry name" value="O-mannosyl-transferase_TMTC"/>
</dbReference>
<evidence type="ECO:0000256" key="2">
    <source>
        <dbReference type="ARBA" id="ARBA00022803"/>
    </source>
</evidence>
<feature type="transmembrane region" description="Helical" evidence="3">
    <location>
        <begin position="9"/>
        <end position="32"/>
    </location>
</feature>
<feature type="transmembrane region" description="Helical" evidence="3">
    <location>
        <begin position="452"/>
        <end position="472"/>
    </location>
</feature>
<accession>A0A1I4BFE8</accession>
<feature type="transmembrane region" description="Helical" evidence="3">
    <location>
        <begin position="421"/>
        <end position="440"/>
    </location>
</feature>
<keyword evidence="2" id="KW-0802">TPR repeat</keyword>
<evidence type="ECO:0000313" key="5">
    <source>
        <dbReference type="Proteomes" id="UP000198725"/>
    </source>
</evidence>
<feature type="transmembrane region" description="Helical" evidence="3">
    <location>
        <begin position="95"/>
        <end position="113"/>
    </location>
</feature>
<dbReference type="PANTHER" id="PTHR44227:SF3">
    <property type="entry name" value="PROTEIN O-MANNOSYL-TRANSFERASE TMTC4"/>
    <property type="match status" value="1"/>
</dbReference>
<organism evidence="4 5">
    <name type="scientific">Rhodanobacter glycinis</name>
    <dbReference type="NCBI Taxonomy" id="582702"/>
    <lineage>
        <taxon>Bacteria</taxon>
        <taxon>Pseudomonadati</taxon>
        <taxon>Pseudomonadota</taxon>
        <taxon>Gammaproteobacteria</taxon>
        <taxon>Lysobacterales</taxon>
        <taxon>Rhodanobacteraceae</taxon>
        <taxon>Rhodanobacter</taxon>
    </lineage>
</organism>
<feature type="transmembrane region" description="Helical" evidence="3">
    <location>
        <begin position="362"/>
        <end position="383"/>
    </location>
</feature>
<dbReference type="AlphaFoldDB" id="A0A1I4BFE8"/>
<sequence length="707" mass="77375">MIRRSLHRWVLAIAIIVTAVAYWPGLSGGFLFDDYPNIVDNHGVQPAHADLASLMNAALSSPASEFKRPLASLSFALNYLASGGLNPYSMKLTNLVIHLLNGLLVFLLARGLLRSACIRVGTRSRAIPFDTSEQEPEPTKSIAHEQAPTTTYAWAGEAQRVSVTAALIAAAWMLLPINLTGVLYVVQRMESMANLFVLLGLIGYVAGRRHMLESIADATNALIPSLAHRGKSGWGGFWLCVISITVPAAVGILAKETAAMLPLYALLIEWALFGFRTTAGPRDRRLIALFLLVLVLPLIGGLTWLLPNVLNHADWATRDFTLDTRLLSEARIVVDYIVWTLLPVPHDLSFYHDNFHTSTGLLSPWTTLVCMLTLTSLAAFAVWLRPRRPLVALGIALFLGCQLLTGTILPLELVYEHRNYFASFGLMLALVPLLAAFASNATSASFALPRRILLGGLLLLWTGETAMSAMAWGNPLLLAETLAARAPDSPRAEYELGRTYIIYSHYDPASPFTKLAYAPLERAAALPDASILPEQALIFMNSRMHLPLKDAWWDSLIGKLKAHKPGVQDESSLSALTQCDREHNCNLPTSRMIAAYLAALSHPNPSARLLAMYGDFAWNVLADHDLGLRMTKQAVTTSPNEPAYQITLIRMLIVQGHVHQAAQALQRLQELNTGGRLNNDLDGLRKLLIARPLIPVEAAPHAQPLSS</sequence>
<evidence type="ECO:0000313" key="4">
    <source>
        <dbReference type="EMBL" id="SFK67592.1"/>
    </source>
</evidence>
<evidence type="ECO:0000256" key="1">
    <source>
        <dbReference type="ARBA" id="ARBA00022737"/>
    </source>
</evidence>
<keyword evidence="3" id="KW-1133">Transmembrane helix</keyword>
<name>A0A1I4BFE8_9GAMM</name>
<feature type="transmembrane region" description="Helical" evidence="3">
    <location>
        <begin position="286"/>
        <end position="306"/>
    </location>
</feature>
<reference evidence="5" key="1">
    <citation type="submission" date="2016-10" db="EMBL/GenBank/DDBJ databases">
        <authorList>
            <person name="Varghese N."/>
            <person name="Submissions S."/>
        </authorList>
    </citation>
    <scope>NUCLEOTIDE SEQUENCE [LARGE SCALE GENOMIC DNA]</scope>
    <source>
        <strain evidence="5">MO64</strain>
    </source>
</reference>
<evidence type="ECO:0000256" key="3">
    <source>
        <dbReference type="SAM" id="Phobius"/>
    </source>
</evidence>
<keyword evidence="5" id="KW-1185">Reference proteome</keyword>
<feature type="transmembrane region" description="Helical" evidence="3">
    <location>
        <begin position="260"/>
        <end position="279"/>
    </location>
</feature>
<keyword evidence="3" id="KW-0812">Transmembrane</keyword>
<dbReference type="RefSeq" id="WP_245734972.1">
    <property type="nucleotide sequence ID" value="NZ_FOSR01000005.1"/>
</dbReference>
<dbReference type="EMBL" id="FOSR01000005">
    <property type="protein sequence ID" value="SFK67592.1"/>
    <property type="molecule type" value="Genomic_DNA"/>
</dbReference>
<feature type="transmembrane region" description="Helical" evidence="3">
    <location>
        <begin position="390"/>
        <end position="409"/>
    </location>
</feature>
<feature type="transmembrane region" description="Helical" evidence="3">
    <location>
        <begin position="191"/>
        <end position="207"/>
    </location>
</feature>
<gene>
    <name evidence="4" type="ORF">SAMN05192579_10583</name>
</gene>
<keyword evidence="1" id="KW-0677">Repeat</keyword>
<keyword evidence="3" id="KW-0472">Membrane</keyword>
<dbReference type="PANTHER" id="PTHR44227">
    <property type="match status" value="1"/>
</dbReference>
<feature type="transmembrane region" description="Helical" evidence="3">
    <location>
        <begin position="234"/>
        <end position="254"/>
    </location>
</feature>
<dbReference type="Proteomes" id="UP000198725">
    <property type="component" value="Unassembled WGS sequence"/>
</dbReference>